<protein>
    <submittedName>
        <fullName evidence="2">DNA polymerase</fullName>
    </submittedName>
</protein>
<dbReference type="Proteomes" id="UP000054903">
    <property type="component" value="Unassembled WGS sequence"/>
</dbReference>
<accession>A0A158CWC9</accession>
<evidence type="ECO:0000313" key="3">
    <source>
        <dbReference type="Proteomes" id="UP000054903"/>
    </source>
</evidence>
<comment type="caution">
    <text evidence="2">The sequence shown here is derived from an EMBL/GenBank/DDBJ whole genome shotgun (WGS) entry which is preliminary data.</text>
</comment>
<evidence type="ECO:0000313" key="2">
    <source>
        <dbReference type="EMBL" id="SAK86665.1"/>
    </source>
</evidence>
<evidence type="ECO:0000256" key="1">
    <source>
        <dbReference type="SAM" id="MobiDB-lite"/>
    </source>
</evidence>
<dbReference type="AlphaFoldDB" id="A0A158CWC9"/>
<name>A0A158CWC9_9BURK</name>
<feature type="region of interest" description="Disordered" evidence="1">
    <location>
        <begin position="63"/>
        <end position="82"/>
    </location>
</feature>
<organism evidence="2 3">
    <name type="scientific">Caballeronia fortuita</name>
    <dbReference type="NCBI Taxonomy" id="1777138"/>
    <lineage>
        <taxon>Bacteria</taxon>
        <taxon>Pseudomonadati</taxon>
        <taxon>Pseudomonadota</taxon>
        <taxon>Betaproteobacteria</taxon>
        <taxon>Burkholderiales</taxon>
        <taxon>Burkholderiaceae</taxon>
        <taxon>Caballeronia</taxon>
    </lineage>
</organism>
<dbReference type="EMBL" id="FCNX02000012">
    <property type="protein sequence ID" value="SAK86665.1"/>
    <property type="molecule type" value="Genomic_DNA"/>
</dbReference>
<proteinExistence type="predicted"/>
<reference evidence="2" key="1">
    <citation type="submission" date="2016-01" db="EMBL/GenBank/DDBJ databases">
        <authorList>
            <person name="Peeters C."/>
        </authorList>
    </citation>
    <scope>NUCLEOTIDE SEQUENCE</scope>
    <source>
        <strain evidence="2">LMG 29320</strain>
    </source>
</reference>
<dbReference type="STRING" id="1777138.AWB77_04636"/>
<keyword evidence="3" id="KW-1185">Reference proteome</keyword>
<gene>
    <name evidence="2" type="ORF">AWB77_04636</name>
</gene>
<sequence length="82" mass="9073">MQVWIGVYLPHLSREVFQPNWSSTSEAGFGPGLVVLDHERVVALDHVAHEAGVRMGMRKGGVLTSKAGKRGNCRISERMESR</sequence>